<evidence type="ECO:0000313" key="5">
    <source>
        <dbReference type="Proteomes" id="UP000242144"/>
    </source>
</evidence>
<sequence length="77" mass="8776">MVNTAFIRLKVYPLRSLVIGYYVVYFIILSGVLINPFKTNQYDGGDVLITHLEINVLIGILSLLLILFNKKIEMLGF</sequence>
<gene>
    <name evidence="2" type="ORF">BU638_11055</name>
    <name evidence="3" type="ORF">BU676_07120</name>
</gene>
<comment type="caution">
    <text evidence="2">The sequence shown here is derived from an EMBL/GenBank/DDBJ whole genome shotgun (WGS) entry which is preliminary data.</text>
</comment>
<accession>A0AAX0ZDF4</accession>
<organism evidence="2 5">
    <name type="scientific">Staphylococcus chromogenes</name>
    <name type="common">Staphylococcus hyicus subsp. chromogenes</name>
    <dbReference type="NCBI Taxonomy" id="46126"/>
    <lineage>
        <taxon>Bacteria</taxon>
        <taxon>Bacillati</taxon>
        <taxon>Bacillota</taxon>
        <taxon>Bacilli</taxon>
        <taxon>Bacillales</taxon>
        <taxon>Staphylococcaceae</taxon>
        <taxon>Staphylococcus</taxon>
    </lineage>
</organism>
<dbReference type="EMBL" id="PZAO01000014">
    <property type="protein sequence ID" value="PTG69505.1"/>
    <property type="molecule type" value="Genomic_DNA"/>
</dbReference>
<evidence type="ECO:0000256" key="1">
    <source>
        <dbReference type="SAM" id="Phobius"/>
    </source>
</evidence>
<evidence type="ECO:0000313" key="4">
    <source>
        <dbReference type="Proteomes" id="UP000242008"/>
    </source>
</evidence>
<feature type="transmembrane region" description="Helical" evidence="1">
    <location>
        <begin position="12"/>
        <end position="35"/>
    </location>
</feature>
<protein>
    <submittedName>
        <fullName evidence="2">Uncharacterized protein</fullName>
    </submittedName>
</protein>
<name>A0AAX0ZDF4_STACR</name>
<keyword evidence="1" id="KW-0812">Transmembrane</keyword>
<reference evidence="2" key="2">
    <citation type="submission" date="2018-03" db="EMBL/GenBank/DDBJ databases">
        <authorList>
            <person name="Naushad S."/>
        </authorList>
    </citation>
    <scope>NUCLEOTIDE SEQUENCE</scope>
    <source>
        <strain evidence="2">SNUC 105</strain>
        <strain evidence="3">SNUC 1363</strain>
    </source>
</reference>
<dbReference type="EMBL" id="PZCM01000021">
    <property type="protein sequence ID" value="PTG25448.1"/>
    <property type="molecule type" value="Genomic_DNA"/>
</dbReference>
<evidence type="ECO:0000313" key="2">
    <source>
        <dbReference type="EMBL" id="PTG25448.1"/>
    </source>
</evidence>
<dbReference type="AlphaFoldDB" id="A0AAX0ZDF4"/>
<keyword evidence="1" id="KW-1133">Transmembrane helix</keyword>
<reference evidence="4 5" key="1">
    <citation type="journal article" date="2016" name="Front. Microbiol.">
        <title>Comprehensive Phylogenetic Analysis of Bovine Non-aureus Staphylococci Species Based on Whole-Genome Sequencing.</title>
        <authorList>
            <person name="Naushad S."/>
            <person name="Barkema H.W."/>
            <person name="Luby C."/>
            <person name="Condas L.A."/>
            <person name="Nobrega D.B."/>
            <person name="Carson D.A."/>
            <person name="De Buck J."/>
        </authorList>
    </citation>
    <scope>NUCLEOTIDE SEQUENCE [LARGE SCALE GENOMIC DNA]</scope>
    <source>
        <strain evidence="2 5">SNUC 105</strain>
        <strain evidence="3 4">SNUC 1363</strain>
    </source>
</reference>
<evidence type="ECO:0000313" key="3">
    <source>
        <dbReference type="EMBL" id="PTG69505.1"/>
    </source>
</evidence>
<dbReference type="Proteomes" id="UP000242008">
    <property type="component" value="Unassembled WGS sequence"/>
</dbReference>
<feature type="transmembrane region" description="Helical" evidence="1">
    <location>
        <begin position="47"/>
        <end position="68"/>
    </location>
</feature>
<keyword evidence="1" id="KW-0472">Membrane</keyword>
<keyword evidence="4" id="KW-1185">Reference proteome</keyword>
<dbReference type="Proteomes" id="UP000242144">
    <property type="component" value="Unassembled WGS sequence"/>
</dbReference>
<proteinExistence type="predicted"/>